<dbReference type="NCBIfam" id="TIGR02887">
    <property type="entry name" value="spore_ger_x_C"/>
    <property type="match status" value="1"/>
</dbReference>
<keyword evidence="7" id="KW-0449">Lipoprotein</keyword>
<sequence length="370" mass="41838">MSRRFVCTLTVAVALAVCGCWDQQLLKNERTVSIGGMDEAPKGKLRATVSIRDTTITEAGSKDTSEIHTVVARSTQHARQKIDEEVSGIYSAAKLRVLLFGEELVRNHDIMPFLDVYYRDPKSPLSARIAVARGTAEELIRLKMVGDKTIGLYVDDLLKSMELDAAIPQVNIQTLHPLDRGFDFSLPLLAVKRGVPAVQGMALFNGIRLTETLNLDESRVYLLLTGLGKQNLRMTLQPMEKNKSSGYQYVTINVKKIRRSLKVIVADDQEIQVRLNLKLRVAVEEDPSNHLYKMSVMHNLERLLSEELTDNSKKIIRKMQKAGHDGCGVARRLMAFHPKLWKRIDWKKEYPQVRFDTRVSLEIVNTGITQ</sequence>
<feature type="domain" description="Spore germination GerAC-like C-terminal" evidence="8">
    <location>
        <begin position="199"/>
        <end position="367"/>
    </location>
</feature>
<dbReference type="InterPro" id="IPR046953">
    <property type="entry name" value="Spore_GerAC-like_C"/>
</dbReference>
<evidence type="ECO:0000256" key="3">
    <source>
        <dbReference type="ARBA" id="ARBA00022544"/>
    </source>
</evidence>
<evidence type="ECO:0000256" key="6">
    <source>
        <dbReference type="ARBA" id="ARBA00023139"/>
    </source>
</evidence>
<name>A0A559JIL1_9BACL</name>
<evidence type="ECO:0000256" key="7">
    <source>
        <dbReference type="ARBA" id="ARBA00023288"/>
    </source>
</evidence>
<accession>A0A559JIL1</accession>
<dbReference type="Pfam" id="PF05504">
    <property type="entry name" value="Spore_GerAC"/>
    <property type="match status" value="1"/>
</dbReference>
<keyword evidence="11" id="KW-1185">Reference proteome</keyword>
<keyword evidence="6" id="KW-0564">Palmitate</keyword>
<dbReference type="Pfam" id="PF25198">
    <property type="entry name" value="Spore_GerAC_N"/>
    <property type="match status" value="1"/>
</dbReference>
<reference evidence="10 11" key="1">
    <citation type="submission" date="2019-07" db="EMBL/GenBank/DDBJ databases">
        <authorList>
            <person name="Kim J."/>
        </authorList>
    </citation>
    <scope>NUCLEOTIDE SEQUENCE [LARGE SCALE GENOMIC DNA]</scope>
    <source>
        <strain evidence="10 11">G13</strain>
    </source>
</reference>
<evidence type="ECO:0000259" key="9">
    <source>
        <dbReference type="Pfam" id="PF25198"/>
    </source>
</evidence>
<comment type="caution">
    <text evidence="10">The sequence shown here is derived from an EMBL/GenBank/DDBJ whole genome shotgun (WGS) entry which is preliminary data.</text>
</comment>
<evidence type="ECO:0000313" key="10">
    <source>
        <dbReference type="EMBL" id="TVX99707.1"/>
    </source>
</evidence>
<keyword evidence="5" id="KW-0472">Membrane</keyword>
<dbReference type="GO" id="GO:0016020">
    <property type="term" value="C:membrane"/>
    <property type="evidence" value="ECO:0007669"/>
    <property type="project" value="UniProtKB-SubCell"/>
</dbReference>
<keyword evidence="4" id="KW-0732">Signal</keyword>
<evidence type="ECO:0000256" key="5">
    <source>
        <dbReference type="ARBA" id="ARBA00023136"/>
    </source>
</evidence>
<dbReference type="RefSeq" id="WP_144701773.1">
    <property type="nucleotide sequence ID" value="NZ_VNJJ01000006.1"/>
</dbReference>
<dbReference type="InterPro" id="IPR008844">
    <property type="entry name" value="Spore_GerAC-like"/>
</dbReference>
<dbReference type="InterPro" id="IPR057336">
    <property type="entry name" value="GerAC_N"/>
</dbReference>
<proteinExistence type="inferred from homology"/>
<dbReference type="OrthoDB" id="2370124at2"/>
<dbReference type="PANTHER" id="PTHR35789:SF1">
    <property type="entry name" value="SPORE GERMINATION PROTEIN B3"/>
    <property type="match status" value="1"/>
</dbReference>
<keyword evidence="3" id="KW-0309">Germination</keyword>
<protein>
    <submittedName>
        <fullName evidence="10">Ger(X)C family spore germination protein</fullName>
    </submittedName>
</protein>
<comment type="subcellular location">
    <subcellularLocation>
        <location evidence="1">Membrane</location>
        <topology evidence="1">Lipid-anchor</topology>
    </subcellularLocation>
</comment>
<dbReference type="EMBL" id="VNJJ01000006">
    <property type="protein sequence ID" value="TVX99707.1"/>
    <property type="molecule type" value="Genomic_DNA"/>
</dbReference>
<dbReference type="Gene3D" id="3.30.300.210">
    <property type="entry name" value="Nutrient germinant receptor protein C, domain 3"/>
    <property type="match status" value="1"/>
</dbReference>
<dbReference type="AlphaFoldDB" id="A0A559JIL1"/>
<dbReference type="InterPro" id="IPR038501">
    <property type="entry name" value="Spore_GerAC_C_sf"/>
</dbReference>
<evidence type="ECO:0000256" key="2">
    <source>
        <dbReference type="ARBA" id="ARBA00007886"/>
    </source>
</evidence>
<evidence type="ECO:0000256" key="1">
    <source>
        <dbReference type="ARBA" id="ARBA00004635"/>
    </source>
</evidence>
<gene>
    <name evidence="10" type="ORF">FPZ45_12170</name>
</gene>
<dbReference type="PANTHER" id="PTHR35789">
    <property type="entry name" value="SPORE GERMINATION PROTEIN B3"/>
    <property type="match status" value="1"/>
</dbReference>
<dbReference type="Proteomes" id="UP000316330">
    <property type="component" value="Unassembled WGS sequence"/>
</dbReference>
<organism evidence="10 11">
    <name type="scientific">Cohnella terricola</name>
    <dbReference type="NCBI Taxonomy" id="1289167"/>
    <lineage>
        <taxon>Bacteria</taxon>
        <taxon>Bacillati</taxon>
        <taxon>Bacillota</taxon>
        <taxon>Bacilli</taxon>
        <taxon>Bacillales</taxon>
        <taxon>Paenibacillaceae</taxon>
        <taxon>Cohnella</taxon>
    </lineage>
</organism>
<comment type="similarity">
    <text evidence="2">Belongs to the GerABKC lipoprotein family.</text>
</comment>
<feature type="domain" description="Spore germination protein N-terminal" evidence="9">
    <location>
        <begin position="22"/>
        <end position="177"/>
    </location>
</feature>
<dbReference type="PROSITE" id="PS51257">
    <property type="entry name" value="PROKAR_LIPOPROTEIN"/>
    <property type="match status" value="1"/>
</dbReference>
<evidence type="ECO:0000259" key="8">
    <source>
        <dbReference type="Pfam" id="PF05504"/>
    </source>
</evidence>
<evidence type="ECO:0000313" key="11">
    <source>
        <dbReference type="Proteomes" id="UP000316330"/>
    </source>
</evidence>
<dbReference type="GO" id="GO:0009847">
    <property type="term" value="P:spore germination"/>
    <property type="evidence" value="ECO:0007669"/>
    <property type="project" value="InterPro"/>
</dbReference>
<evidence type="ECO:0000256" key="4">
    <source>
        <dbReference type="ARBA" id="ARBA00022729"/>
    </source>
</evidence>